<feature type="repeat" description="WD" evidence="7">
    <location>
        <begin position="273"/>
        <end position="305"/>
    </location>
</feature>
<evidence type="ECO:0000259" key="8">
    <source>
        <dbReference type="Pfam" id="PF24807"/>
    </source>
</evidence>
<evidence type="ECO:0000256" key="5">
    <source>
        <dbReference type="ARBA" id="ARBA00022776"/>
    </source>
</evidence>
<feature type="domain" description="CDC20/Fizzy WD40" evidence="8">
    <location>
        <begin position="145"/>
        <end position="442"/>
    </location>
</feature>
<accession>A0A0M0JBT3</accession>
<evidence type="ECO:0000256" key="4">
    <source>
        <dbReference type="ARBA" id="ARBA00022737"/>
    </source>
</evidence>
<dbReference type="InterPro" id="IPR015943">
    <property type="entry name" value="WD40/YVTN_repeat-like_dom_sf"/>
</dbReference>
<dbReference type="GO" id="GO:0010997">
    <property type="term" value="F:anaphase-promoting complex binding"/>
    <property type="evidence" value="ECO:0007669"/>
    <property type="project" value="InterPro"/>
</dbReference>
<keyword evidence="10" id="KW-1185">Reference proteome</keyword>
<feature type="repeat" description="WD" evidence="7">
    <location>
        <begin position="190"/>
        <end position="231"/>
    </location>
</feature>
<dbReference type="EMBL" id="JWZX01003152">
    <property type="protein sequence ID" value="KOO23837.1"/>
    <property type="molecule type" value="Genomic_DNA"/>
</dbReference>
<keyword evidence="3" id="KW-0132">Cell division</keyword>
<dbReference type="GO" id="GO:0051301">
    <property type="term" value="P:cell division"/>
    <property type="evidence" value="ECO:0007669"/>
    <property type="project" value="UniProtKB-KW"/>
</dbReference>
<keyword evidence="6" id="KW-0131">Cell cycle</keyword>
<protein>
    <recommendedName>
        <fullName evidence="8">CDC20/Fizzy WD40 domain-containing protein</fullName>
    </recommendedName>
</protein>
<dbReference type="InterPro" id="IPR036322">
    <property type="entry name" value="WD40_repeat_dom_sf"/>
</dbReference>
<dbReference type="PROSITE" id="PS50082">
    <property type="entry name" value="WD_REPEATS_2"/>
    <property type="match status" value="3"/>
</dbReference>
<feature type="repeat" description="WD" evidence="7">
    <location>
        <begin position="411"/>
        <end position="452"/>
    </location>
</feature>
<dbReference type="Gene3D" id="2.130.10.10">
    <property type="entry name" value="YVTN repeat-like/Quinoprotein amine dehydrogenase"/>
    <property type="match status" value="1"/>
</dbReference>
<dbReference type="SUPFAM" id="SSF50978">
    <property type="entry name" value="WD40 repeat-like"/>
    <property type="match status" value="1"/>
</dbReference>
<dbReference type="Pfam" id="PF24807">
    <property type="entry name" value="WD40_CDC20-Fz"/>
    <property type="match status" value="1"/>
</dbReference>
<gene>
    <name evidence="9" type="ORF">Ctob_000762</name>
</gene>
<evidence type="ECO:0000256" key="6">
    <source>
        <dbReference type="ARBA" id="ARBA00023306"/>
    </source>
</evidence>
<evidence type="ECO:0000256" key="2">
    <source>
        <dbReference type="ARBA" id="ARBA00022574"/>
    </source>
</evidence>
<dbReference type="OrthoDB" id="10263272at2759"/>
<dbReference type="InterPro" id="IPR033010">
    <property type="entry name" value="Cdc20/Fizzy"/>
</dbReference>
<evidence type="ECO:0000313" key="10">
    <source>
        <dbReference type="Proteomes" id="UP000037460"/>
    </source>
</evidence>
<evidence type="ECO:0000313" key="9">
    <source>
        <dbReference type="EMBL" id="KOO23837.1"/>
    </source>
</evidence>
<dbReference type="InterPro" id="IPR056150">
    <property type="entry name" value="WD40_CDC20-Fz"/>
</dbReference>
<keyword evidence="2 7" id="KW-0853">WD repeat</keyword>
<evidence type="ECO:0000256" key="1">
    <source>
        <dbReference type="ARBA" id="ARBA00006445"/>
    </source>
</evidence>
<dbReference type="GO" id="GO:1905786">
    <property type="term" value="P:positive regulation of anaphase-promoting complex-dependent catabolic process"/>
    <property type="evidence" value="ECO:0007669"/>
    <property type="project" value="TreeGrafter"/>
</dbReference>
<name>A0A0M0JBT3_9EUKA</name>
<comment type="caution">
    <text evidence="9">The sequence shown here is derived from an EMBL/GenBank/DDBJ whole genome shotgun (WGS) entry which is preliminary data.</text>
</comment>
<dbReference type="PROSITE" id="PS50294">
    <property type="entry name" value="WD_REPEATS_REGION"/>
    <property type="match status" value="3"/>
</dbReference>
<dbReference type="AlphaFoldDB" id="A0A0M0JBT3"/>
<dbReference type="CDD" id="cd00200">
    <property type="entry name" value="WD40"/>
    <property type="match status" value="1"/>
</dbReference>
<dbReference type="GO" id="GO:1990757">
    <property type="term" value="F:ubiquitin ligase activator activity"/>
    <property type="evidence" value="ECO:0007669"/>
    <property type="project" value="TreeGrafter"/>
</dbReference>
<organism evidence="9 10">
    <name type="scientific">Chrysochromulina tobinii</name>
    <dbReference type="NCBI Taxonomy" id="1460289"/>
    <lineage>
        <taxon>Eukaryota</taxon>
        <taxon>Haptista</taxon>
        <taxon>Haptophyta</taxon>
        <taxon>Prymnesiophyceae</taxon>
        <taxon>Prymnesiales</taxon>
        <taxon>Chrysochromulinaceae</taxon>
        <taxon>Chrysochromulina</taxon>
    </lineage>
</organism>
<dbReference type="GO" id="GO:0005680">
    <property type="term" value="C:anaphase-promoting complex"/>
    <property type="evidence" value="ECO:0007669"/>
    <property type="project" value="TreeGrafter"/>
</dbReference>
<reference evidence="10" key="1">
    <citation type="journal article" date="2015" name="PLoS Genet.">
        <title>Genome Sequence and Transcriptome Analyses of Chrysochromulina tobin: Metabolic Tools for Enhanced Algal Fitness in the Prominent Order Prymnesiales (Haptophyceae).</title>
        <authorList>
            <person name="Hovde B.T."/>
            <person name="Deodato C.R."/>
            <person name="Hunsperger H.M."/>
            <person name="Ryken S.A."/>
            <person name="Yost W."/>
            <person name="Jha R.K."/>
            <person name="Patterson J."/>
            <person name="Monnat R.J. Jr."/>
            <person name="Barlow S.B."/>
            <person name="Starkenburg S.R."/>
            <person name="Cattolico R.A."/>
        </authorList>
    </citation>
    <scope>NUCLEOTIDE SEQUENCE</scope>
    <source>
        <strain evidence="10">CCMP291</strain>
    </source>
</reference>
<evidence type="ECO:0000256" key="3">
    <source>
        <dbReference type="ARBA" id="ARBA00022618"/>
    </source>
</evidence>
<dbReference type="SMART" id="SM00320">
    <property type="entry name" value="WD40"/>
    <property type="match status" value="6"/>
</dbReference>
<dbReference type="Proteomes" id="UP000037460">
    <property type="component" value="Unassembled WGS sequence"/>
</dbReference>
<proteinExistence type="inferred from homology"/>
<dbReference type="PANTHER" id="PTHR19918">
    <property type="entry name" value="CELL DIVISION CYCLE 20 CDC20 FIZZY -RELATED"/>
    <property type="match status" value="1"/>
</dbReference>
<dbReference type="InterPro" id="IPR001680">
    <property type="entry name" value="WD40_rpt"/>
</dbReference>
<keyword evidence="4" id="KW-0677">Repeat</keyword>
<dbReference type="PANTHER" id="PTHR19918:SF8">
    <property type="entry name" value="FI02843P"/>
    <property type="match status" value="1"/>
</dbReference>
<sequence>MTNYTTSNNLALESTFDVLCGSPQIKRQPSSAKGDRFLPRRAAMDLDVSRDELYNDSNAENADANGSVAGNVVTASPAKEEYNSQLAKVLGKDRTAKVLAFKEKAPKPAEDHQQSMRALYTQNREASAQPRKFSRHIPNAPERILDAPELLDDYYLNLLDWSSTNVLGVALGASVYLWNANDGSIDQLMETSADSHVTSLSWIEQGHYMAVGTSDHKVQIWDVAKKKQLRSMDGHSQRVGALAWNGPMLSSGGRDARIVQHDVRAQQHLTATLKGHTQEVCGLKWSANGTMLASGGNDNLLNIWDDRYLSASTNVCETPLHRIEAHRAAVKAIAWCPWQKNLLASGGGTADRCIRFWNATTGACLNQIDTHSQVCALQWSKHEKEIVSSHGYSHNQLILWKYPSMVKAAELTGHTARVLHMAQSPDGQTIVSAAADETLRFWKILSGGEQAKKEKMLSHVSSLTNPHLTSIR</sequence>
<evidence type="ECO:0000256" key="7">
    <source>
        <dbReference type="PROSITE-ProRule" id="PRU00221"/>
    </source>
</evidence>
<dbReference type="GO" id="GO:0031145">
    <property type="term" value="P:anaphase-promoting complex-dependent catabolic process"/>
    <property type="evidence" value="ECO:0007669"/>
    <property type="project" value="TreeGrafter"/>
</dbReference>
<keyword evidence="5" id="KW-0498">Mitosis</keyword>
<comment type="similarity">
    <text evidence="1">Belongs to the WD repeat CDC20/Fizzy family.</text>
</comment>